<evidence type="ECO:0000256" key="7">
    <source>
        <dbReference type="ARBA" id="ARBA00022989"/>
    </source>
</evidence>
<keyword evidence="7 10" id="KW-1133">Transmembrane helix</keyword>
<dbReference type="OrthoDB" id="6500128at2759"/>
<comment type="similarity">
    <text evidence="2">Belongs to the ABC transporter superfamily. ABCB family. Multidrug resistance exporter (TC 3.A.1.201) subfamily.</text>
</comment>
<evidence type="ECO:0000256" key="6">
    <source>
        <dbReference type="ARBA" id="ARBA00022840"/>
    </source>
</evidence>
<keyword evidence="8 10" id="KW-0472">Membrane</keyword>
<dbReference type="InterPro" id="IPR027417">
    <property type="entry name" value="P-loop_NTPase"/>
</dbReference>
<feature type="transmembrane region" description="Helical" evidence="10">
    <location>
        <begin position="41"/>
        <end position="64"/>
    </location>
</feature>
<dbReference type="PROSITE" id="PS50929">
    <property type="entry name" value="ABC_TM1F"/>
    <property type="match status" value="2"/>
</dbReference>
<feature type="transmembrane region" description="Helical" evidence="10">
    <location>
        <begin position="155"/>
        <end position="180"/>
    </location>
</feature>
<dbReference type="CDD" id="cd18578">
    <property type="entry name" value="ABC_6TM_Pgp_ABCB1_D2_like"/>
    <property type="match status" value="1"/>
</dbReference>
<evidence type="ECO:0000256" key="8">
    <source>
        <dbReference type="ARBA" id="ARBA00023136"/>
    </source>
</evidence>
<keyword evidence="6" id="KW-0067">ATP-binding</keyword>
<dbReference type="InterPro" id="IPR036640">
    <property type="entry name" value="ABC1_TM_sf"/>
</dbReference>
<proteinExistence type="inferred from homology"/>
<comment type="caution">
    <text evidence="13">The sequence shown here is derived from an EMBL/GenBank/DDBJ whole genome shotgun (WGS) entry which is preliminary data.</text>
</comment>
<evidence type="ECO:0000313" key="13">
    <source>
        <dbReference type="EMBL" id="ORY77838.1"/>
    </source>
</evidence>
<keyword evidence="3" id="KW-0813">Transport</keyword>
<organism evidence="13 14">
    <name type="scientific">Neocallimastix californiae</name>
    <dbReference type="NCBI Taxonomy" id="1754190"/>
    <lineage>
        <taxon>Eukaryota</taxon>
        <taxon>Fungi</taxon>
        <taxon>Fungi incertae sedis</taxon>
        <taxon>Chytridiomycota</taxon>
        <taxon>Chytridiomycota incertae sedis</taxon>
        <taxon>Neocallimastigomycetes</taxon>
        <taxon>Neocallimastigales</taxon>
        <taxon>Neocallimastigaceae</taxon>
        <taxon>Neocallimastix</taxon>
    </lineage>
</organism>
<evidence type="ECO:0000256" key="4">
    <source>
        <dbReference type="ARBA" id="ARBA00022692"/>
    </source>
</evidence>
<dbReference type="PROSITE" id="PS50893">
    <property type="entry name" value="ABC_TRANSPORTER_2"/>
    <property type="match status" value="2"/>
</dbReference>
<feature type="compositionally biased region" description="Polar residues" evidence="9">
    <location>
        <begin position="752"/>
        <end position="764"/>
    </location>
</feature>
<evidence type="ECO:0000259" key="12">
    <source>
        <dbReference type="PROSITE" id="PS50929"/>
    </source>
</evidence>
<dbReference type="PANTHER" id="PTHR43394">
    <property type="entry name" value="ATP-DEPENDENT PERMEASE MDL1, MITOCHONDRIAL"/>
    <property type="match status" value="1"/>
</dbReference>
<dbReference type="GO" id="GO:0090374">
    <property type="term" value="P:oligopeptide export from mitochondrion"/>
    <property type="evidence" value="ECO:0007669"/>
    <property type="project" value="TreeGrafter"/>
</dbReference>
<dbReference type="Gene3D" id="1.20.1560.10">
    <property type="entry name" value="ABC transporter type 1, transmembrane domain"/>
    <property type="match status" value="1"/>
</dbReference>
<evidence type="ECO:0000313" key="14">
    <source>
        <dbReference type="Proteomes" id="UP000193920"/>
    </source>
</evidence>
<feature type="transmembrane region" description="Helical" evidence="10">
    <location>
        <begin position="955"/>
        <end position="975"/>
    </location>
</feature>
<feature type="domain" description="ABC transmembrane type-1" evidence="12">
    <location>
        <begin position="45"/>
        <end position="401"/>
    </location>
</feature>
<evidence type="ECO:0000256" key="9">
    <source>
        <dbReference type="SAM" id="MobiDB-lite"/>
    </source>
</evidence>
<feature type="transmembrane region" description="Helical" evidence="10">
    <location>
        <begin position="927"/>
        <end position="948"/>
    </location>
</feature>
<sequence length="1387" mass="156001">MNFKNIFKKKEKNISSNVNEEMVKNVSFFKLFKYASIKEKIMICIAVLAAVLQGSTLPTIFYFLGDILNVLTSLVVNITLKNITGIKDENTLGEFMDIINSGPNPNFTDFSRDHKDINPQMVMEKYRDSYYNDYDLSSSKENFKFRTMDEIFHDLYIVFIICICLALFCFCCTFISNSFLNITSSRQSVRIRNLAFNSIMKQEIAWHEKTNPGELSSRIISDSLLIEDGIGFKLAYLICNLSIFVAGFIVAFISGWRLTLNIAIIIPIIAIVAGGMSLALKHYTKKSQKSYAEVGGIAQEAFTQIRTIVSFGNEQKEIDRYVDKLKTTKKIGLKKAQAMGIGMGIMNGLTYVAYGYVFLRASQFIYKDIMNGGECLKTLMGILFGARSISQCSVSFNAIGDALGAASKLFHIIERKPKLDREKGETPKEPIQGFIEFKEVHFTYPARPEVEVLKGVSFSCSPGQTIAIVGASGSGKSTIVQLLERYYERKEGDIYIDHRRIEDYNVHWLRTQIGLVSQEPTLFDTTIAENIAMACPQATQQEIEAAAKLANAHDFILKLPKGYQTKTGERGLQLSGGQKQRICIARALMTNPKILLLDEATSALDNRSEKVVQSALDLASSGRTTIVIAHRLSTVKNADCIIVMDQGTIIESGTHEELMAKENVYYNLVKNQDLSIDDNGNGNSHGDLGNRNSLTFEQNQENELDPDEIIIQPVEDEEDDDDDDEEEEEEEKEQNKKNTEEQKDSNEDSIDSHSSLDLQDSTQKLNRKESQTKINKKKLKGKKNKKNKKDKSKPKERSALATIDWKRLIQYNKPLWFLNLIGLIGSFVNGVIQPLFAYIFGSAMDVLNEQGEQLLDDGRHWFYWFSLLGLLNLVSVYLNNCGFYSVGEFLSYTFRSQMYNSMMRQEVGFFDTNEIATEAGLVHNLNVSIGAIIEVLITTIAGFTIAFVNGWKMTLILLITVPLVFAATFIFLRYYDVNAEKRSAHEGTTKVAVEAITNIKTIYALNLEDRFCQQYYEKLMKPQSRIERKHIISAIASGYSEGILHIVIIFCIYLGTIFIRNEEMKYLNVWRVLFAIIFTATGAGRVSSAIPDLSKGAEAFSKVVEIIDRTPKINTDDPSGYKEEPFRGAISLRDIKFQYPSRPNITVLCLGKGDVIEIPEGQMLALVGASGSGKSTILGLLPRWYDITEGEILIDDRKHIDYNIRWLRRHMGMVNQEPDLFNISIRDNILYGKEDATEEEIIEAAKKANIHDFIMSLPEGYDTLVGNAGTTQMSGGQKQRIAIARAMIRNPKILLLDEACSALDAESELIVQKALEEASHGRTTITVAHRLSSVRNADKIVVMKEGHVAEMGTHEELMAKKGEYYEMVLAGGRDINDTNNEKEVNEN</sequence>
<keyword evidence="4 10" id="KW-0812">Transmembrane</keyword>
<feature type="transmembrane region" description="Helical" evidence="10">
    <location>
        <begin position="816"/>
        <end position="840"/>
    </location>
</feature>
<dbReference type="InterPro" id="IPR017871">
    <property type="entry name" value="ABC_transporter-like_CS"/>
</dbReference>
<accession>A0A1Y2F1S1</accession>
<dbReference type="CDD" id="cd03249">
    <property type="entry name" value="ABC_MTABC3_MDL1_MDL2"/>
    <property type="match status" value="2"/>
</dbReference>
<dbReference type="PANTHER" id="PTHR43394:SF27">
    <property type="entry name" value="ATP-DEPENDENT TRANSLOCASE ABCB1-LIKE"/>
    <property type="match status" value="1"/>
</dbReference>
<dbReference type="SMART" id="SM00382">
    <property type="entry name" value="AAA"/>
    <property type="match status" value="2"/>
</dbReference>
<evidence type="ECO:0000256" key="2">
    <source>
        <dbReference type="ARBA" id="ARBA00007577"/>
    </source>
</evidence>
<dbReference type="Pfam" id="PF00005">
    <property type="entry name" value="ABC_tran"/>
    <property type="match status" value="2"/>
</dbReference>
<feature type="transmembrane region" description="Helical" evidence="10">
    <location>
        <begin position="338"/>
        <end position="359"/>
    </location>
</feature>
<keyword evidence="5" id="KW-0547">Nucleotide-binding</keyword>
<feature type="compositionally biased region" description="Basic and acidic residues" evidence="9">
    <location>
        <begin position="733"/>
        <end position="746"/>
    </location>
</feature>
<feature type="compositionally biased region" description="Acidic residues" evidence="9">
    <location>
        <begin position="701"/>
        <end position="732"/>
    </location>
</feature>
<dbReference type="GO" id="GO:0016887">
    <property type="term" value="F:ATP hydrolysis activity"/>
    <property type="evidence" value="ECO:0007669"/>
    <property type="project" value="InterPro"/>
</dbReference>
<feature type="domain" description="ABC transporter" evidence="11">
    <location>
        <begin position="435"/>
        <end position="671"/>
    </location>
</feature>
<evidence type="ECO:0000256" key="3">
    <source>
        <dbReference type="ARBA" id="ARBA00022448"/>
    </source>
</evidence>
<dbReference type="GO" id="GO:0005524">
    <property type="term" value="F:ATP binding"/>
    <property type="evidence" value="ECO:0007669"/>
    <property type="project" value="UniProtKB-KW"/>
</dbReference>
<dbReference type="Proteomes" id="UP000193920">
    <property type="component" value="Unassembled WGS sequence"/>
</dbReference>
<feature type="compositionally biased region" description="Basic residues" evidence="9">
    <location>
        <begin position="774"/>
        <end position="792"/>
    </location>
</feature>
<feature type="domain" description="ABC transporter" evidence="11">
    <location>
        <begin position="1130"/>
        <end position="1370"/>
    </location>
</feature>
<dbReference type="Pfam" id="PF00664">
    <property type="entry name" value="ABC_membrane"/>
    <property type="match status" value="2"/>
</dbReference>
<protein>
    <submittedName>
        <fullName evidence="13">p-loop containing nucleoside triphosphate hydrolase protein</fullName>
    </submittedName>
</protein>
<dbReference type="PROSITE" id="PS00211">
    <property type="entry name" value="ABC_TRANSPORTER_1"/>
    <property type="match status" value="2"/>
</dbReference>
<dbReference type="InterPro" id="IPR039421">
    <property type="entry name" value="Type_1_exporter"/>
</dbReference>
<gene>
    <name evidence="13" type="ORF">LY90DRAFT_501155</name>
</gene>
<comment type="subcellular location">
    <subcellularLocation>
        <location evidence="1">Membrane</location>
        <topology evidence="1">Multi-pass membrane protein</topology>
    </subcellularLocation>
</comment>
<dbReference type="GO" id="GO:0015421">
    <property type="term" value="F:ABC-type oligopeptide transporter activity"/>
    <property type="evidence" value="ECO:0007669"/>
    <property type="project" value="TreeGrafter"/>
</dbReference>
<dbReference type="SUPFAM" id="SSF52540">
    <property type="entry name" value="P-loop containing nucleoside triphosphate hydrolases"/>
    <property type="match status" value="2"/>
</dbReference>
<feature type="region of interest" description="Disordered" evidence="9">
    <location>
        <begin position="701"/>
        <end position="795"/>
    </location>
</feature>
<feature type="transmembrane region" description="Helical" evidence="10">
    <location>
        <begin position="861"/>
        <end position="878"/>
    </location>
</feature>
<evidence type="ECO:0000256" key="1">
    <source>
        <dbReference type="ARBA" id="ARBA00004141"/>
    </source>
</evidence>
<evidence type="ECO:0000256" key="5">
    <source>
        <dbReference type="ARBA" id="ARBA00022741"/>
    </source>
</evidence>
<dbReference type="EMBL" id="MCOG01000018">
    <property type="protein sequence ID" value="ORY77838.1"/>
    <property type="molecule type" value="Genomic_DNA"/>
</dbReference>
<dbReference type="InterPro" id="IPR003593">
    <property type="entry name" value="AAA+_ATPase"/>
</dbReference>
<keyword evidence="14" id="KW-1185">Reference proteome</keyword>
<feature type="transmembrane region" description="Helical" evidence="10">
    <location>
        <begin position="262"/>
        <end position="280"/>
    </location>
</feature>
<dbReference type="InterPro" id="IPR011527">
    <property type="entry name" value="ABC1_TM_dom"/>
</dbReference>
<feature type="transmembrane region" description="Helical" evidence="10">
    <location>
        <begin position="1042"/>
        <end position="1059"/>
    </location>
</feature>
<reference evidence="13 14" key="1">
    <citation type="submission" date="2016-08" db="EMBL/GenBank/DDBJ databases">
        <title>A Parts List for Fungal Cellulosomes Revealed by Comparative Genomics.</title>
        <authorList>
            <consortium name="DOE Joint Genome Institute"/>
            <person name="Haitjema C.H."/>
            <person name="Gilmore S.P."/>
            <person name="Henske J.K."/>
            <person name="Solomon K.V."/>
            <person name="De Groot R."/>
            <person name="Kuo A."/>
            <person name="Mondo S.J."/>
            <person name="Salamov A.A."/>
            <person name="Labutti K."/>
            <person name="Zhao Z."/>
            <person name="Chiniquy J."/>
            <person name="Barry K."/>
            <person name="Brewer H.M."/>
            <person name="Purvine S.O."/>
            <person name="Wright A.T."/>
            <person name="Boxma B."/>
            <person name="Van Alen T."/>
            <person name="Hackstein J.H."/>
            <person name="Baker S.E."/>
            <person name="Grigoriev I.V."/>
            <person name="O'Malley M.A."/>
        </authorList>
    </citation>
    <scope>NUCLEOTIDE SEQUENCE [LARGE SCALE GENOMIC DNA]</scope>
    <source>
        <strain evidence="13 14">G1</strain>
    </source>
</reference>
<dbReference type="STRING" id="1754190.A0A1Y2F1S1"/>
<dbReference type="SUPFAM" id="SSF90123">
    <property type="entry name" value="ABC transporter transmembrane region"/>
    <property type="match status" value="2"/>
</dbReference>
<evidence type="ECO:0000256" key="10">
    <source>
        <dbReference type="SAM" id="Phobius"/>
    </source>
</evidence>
<feature type="transmembrane region" description="Helical" evidence="10">
    <location>
        <begin position="234"/>
        <end position="256"/>
    </location>
</feature>
<dbReference type="InterPro" id="IPR003439">
    <property type="entry name" value="ABC_transporter-like_ATP-bd"/>
</dbReference>
<dbReference type="FunFam" id="3.40.50.300:FF:000205">
    <property type="entry name" value="ABC transporter B family member 4"/>
    <property type="match status" value="1"/>
</dbReference>
<keyword evidence="13" id="KW-0378">Hydrolase</keyword>
<name>A0A1Y2F1S1_9FUNG</name>
<dbReference type="Gene3D" id="3.40.50.300">
    <property type="entry name" value="P-loop containing nucleotide triphosphate hydrolases"/>
    <property type="match status" value="2"/>
</dbReference>
<dbReference type="GO" id="GO:0005743">
    <property type="term" value="C:mitochondrial inner membrane"/>
    <property type="evidence" value="ECO:0007669"/>
    <property type="project" value="TreeGrafter"/>
</dbReference>
<dbReference type="CDD" id="cd18577">
    <property type="entry name" value="ABC_6TM_Pgp_ABCB1_D1_like"/>
    <property type="match status" value="1"/>
</dbReference>
<dbReference type="FunFam" id="3.40.50.300:FF:000916">
    <property type="entry name" value="ABC transporter B family member 9"/>
    <property type="match status" value="1"/>
</dbReference>
<evidence type="ECO:0000259" key="11">
    <source>
        <dbReference type="PROSITE" id="PS50893"/>
    </source>
</evidence>
<feature type="domain" description="ABC transmembrane type-1" evidence="12">
    <location>
        <begin position="820"/>
        <end position="1095"/>
    </location>
</feature>